<dbReference type="InterPro" id="IPR035365">
    <property type="entry name" value="DUF5407"/>
</dbReference>
<dbReference type="Pfam" id="PF17401">
    <property type="entry name" value="DUF5407"/>
    <property type="match status" value="1"/>
</dbReference>
<evidence type="ECO:0000313" key="2">
    <source>
        <dbReference type="Proteomes" id="UP000220251"/>
    </source>
</evidence>
<protein>
    <submittedName>
        <fullName evidence="1">Putative type III secretion system needle subunit protein SctF</fullName>
    </submittedName>
</protein>
<reference evidence="2" key="1">
    <citation type="submission" date="2015-06" db="EMBL/GenBank/DDBJ databases">
        <authorList>
            <person name="Bertelli C."/>
        </authorList>
    </citation>
    <scope>NUCLEOTIDE SEQUENCE [LARGE SCALE GENOMIC DNA]</scope>
    <source>
        <strain evidence="2">CRIB-30</strain>
    </source>
</reference>
<dbReference type="OrthoDB" id="9887499at2"/>
<proteinExistence type="predicted"/>
<evidence type="ECO:0000313" key="1">
    <source>
        <dbReference type="EMBL" id="CRX38003.1"/>
    </source>
</evidence>
<dbReference type="EMBL" id="CWGJ01000011">
    <property type="protein sequence ID" value="CRX38003.1"/>
    <property type="molecule type" value="Genomic_DNA"/>
</dbReference>
<organism evidence="1 2">
    <name type="scientific">Estrella lausannensis</name>
    <dbReference type="NCBI Taxonomy" id="483423"/>
    <lineage>
        <taxon>Bacteria</taxon>
        <taxon>Pseudomonadati</taxon>
        <taxon>Chlamydiota</taxon>
        <taxon>Chlamydiia</taxon>
        <taxon>Parachlamydiales</taxon>
        <taxon>Candidatus Criblamydiaceae</taxon>
        <taxon>Estrella</taxon>
    </lineage>
</organism>
<gene>
    <name evidence="1" type="primary">sctf5</name>
    <name evidence="1" type="ORF">ELAC_0651</name>
</gene>
<dbReference type="RefSeq" id="WP_098037860.1">
    <property type="nucleotide sequence ID" value="NZ_CWGJ01000011.1"/>
</dbReference>
<dbReference type="AlphaFoldDB" id="A0A0H5DPR1"/>
<name>A0A0H5DPR1_9BACT</name>
<keyword evidence="2" id="KW-1185">Reference proteome</keyword>
<accession>A0A0H5DPR1</accession>
<dbReference type="Proteomes" id="UP000220251">
    <property type="component" value="Unassembled WGS sequence"/>
</dbReference>
<sequence>MADHESFQFDMLKSVINDAMKTAKEKLVEIKTKKSEEISIGQMFEMQFLMNNLSQLSEMTTSVVSAANASLMSMARAIKN</sequence>